<protein>
    <recommendedName>
        <fullName evidence="3">Ribonuclease A-domain domain-containing protein</fullName>
    </recommendedName>
</protein>
<feature type="signal peptide" evidence="2">
    <location>
        <begin position="1"/>
        <end position="20"/>
    </location>
</feature>
<dbReference type="Proteomes" id="UP000327493">
    <property type="component" value="Chromosome 18"/>
</dbReference>
<dbReference type="SUPFAM" id="SSF54076">
    <property type="entry name" value="RNase A-like"/>
    <property type="match status" value="2"/>
</dbReference>
<dbReference type="GO" id="GO:0050830">
    <property type="term" value="P:defense response to Gram-positive bacterium"/>
    <property type="evidence" value="ECO:0007669"/>
    <property type="project" value="TreeGrafter"/>
</dbReference>
<dbReference type="Pfam" id="PF00074">
    <property type="entry name" value="RnaseA"/>
    <property type="match status" value="2"/>
</dbReference>
<dbReference type="PANTHER" id="PTHR11437">
    <property type="entry name" value="RIBONUCLEASE"/>
    <property type="match status" value="1"/>
</dbReference>
<evidence type="ECO:0000256" key="1">
    <source>
        <dbReference type="ARBA" id="ARBA00005600"/>
    </source>
</evidence>
<feature type="chain" id="PRO_5023908350" description="Ribonuclease A-domain domain-containing protein" evidence="2">
    <location>
        <begin position="21"/>
        <end position="326"/>
    </location>
</feature>
<dbReference type="InterPro" id="IPR023412">
    <property type="entry name" value="RNaseA_domain"/>
</dbReference>
<comment type="caution">
    <text evidence="4">The sequence shown here is derived from an EMBL/GenBank/DDBJ whole genome shotgun (WGS) entry which is preliminary data.</text>
</comment>
<keyword evidence="2" id="KW-0732">Signal</keyword>
<comment type="similarity">
    <text evidence="1">Belongs to the pancreatic ribonuclease family.</text>
</comment>
<dbReference type="InterPro" id="IPR001427">
    <property type="entry name" value="RNaseA"/>
</dbReference>
<evidence type="ECO:0000313" key="4">
    <source>
        <dbReference type="EMBL" id="KAA8582906.1"/>
    </source>
</evidence>
<evidence type="ECO:0000313" key="5">
    <source>
        <dbReference type="Proteomes" id="UP000327493"/>
    </source>
</evidence>
<evidence type="ECO:0000259" key="3">
    <source>
        <dbReference type="SMART" id="SM00092"/>
    </source>
</evidence>
<dbReference type="Gene3D" id="3.10.130.10">
    <property type="entry name" value="Ribonuclease A-like domain"/>
    <property type="match status" value="2"/>
</dbReference>
<dbReference type="SMART" id="SM00092">
    <property type="entry name" value="RNAse_Pc"/>
    <property type="match status" value="1"/>
</dbReference>
<sequence length="326" mass="36147">MKSSIYTSLLLISLIQLCRGFLFGPSENKFITKYIAASNQCTQLLMDRGLADLKKTCLPEKSFIKATVDQVRAVCAGTRSGISKDSFKIIECKVDPEHKTPPNCEYTMEEVEKKLHYFLSALSRCIAIHTRKPGVSLQASSQHFGSLKKLCVCRSYQEIRSLSLQASSRHFGRSEETINMKISIFAGVLLLSAAVLSVDGQSWVQFQNKHINDGMTAGQCTAEIAARRIVTPPTLNNPRNSCKVFNTFINTRNVNAVLDVCVGGGTPHRNGFRISTATFSLIDCNLVNQVPPAVPYNCRYNGVARNNRRIIVRCENGQPVHFHGSQ</sequence>
<feature type="domain" description="Ribonuclease A-domain" evidence="3">
    <location>
        <begin position="199"/>
        <end position="326"/>
    </location>
</feature>
<accession>A0A5J5CQM1</accession>
<dbReference type="EMBL" id="VOFY01000018">
    <property type="protein sequence ID" value="KAA8582906.1"/>
    <property type="molecule type" value="Genomic_DNA"/>
</dbReference>
<gene>
    <name evidence="4" type="ORF">FQN60_015452</name>
</gene>
<dbReference type="CDD" id="cd06265">
    <property type="entry name" value="RNase_A_canonical"/>
    <property type="match status" value="1"/>
</dbReference>
<keyword evidence="5" id="KW-1185">Reference proteome</keyword>
<dbReference type="GO" id="GO:0003676">
    <property type="term" value="F:nucleic acid binding"/>
    <property type="evidence" value="ECO:0007669"/>
    <property type="project" value="InterPro"/>
</dbReference>
<dbReference type="GO" id="GO:0004540">
    <property type="term" value="F:RNA nuclease activity"/>
    <property type="evidence" value="ECO:0007669"/>
    <property type="project" value="TreeGrafter"/>
</dbReference>
<name>A0A5J5CQM1_9PERO</name>
<organism evidence="4 5">
    <name type="scientific">Etheostoma spectabile</name>
    <name type="common">orangethroat darter</name>
    <dbReference type="NCBI Taxonomy" id="54343"/>
    <lineage>
        <taxon>Eukaryota</taxon>
        <taxon>Metazoa</taxon>
        <taxon>Chordata</taxon>
        <taxon>Craniata</taxon>
        <taxon>Vertebrata</taxon>
        <taxon>Euteleostomi</taxon>
        <taxon>Actinopterygii</taxon>
        <taxon>Neopterygii</taxon>
        <taxon>Teleostei</taxon>
        <taxon>Neoteleostei</taxon>
        <taxon>Acanthomorphata</taxon>
        <taxon>Eupercaria</taxon>
        <taxon>Perciformes</taxon>
        <taxon>Percoidei</taxon>
        <taxon>Percidae</taxon>
        <taxon>Etheostomatinae</taxon>
        <taxon>Etheostoma</taxon>
    </lineage>
</organism>
<dbReference type="PANTHER" id="PTHR11437:SF66">
    <property type="entry name" value="RNASE 3"/>
    <property type="match status" value="1"/>
</dbReference>
<evidence type="ECO:0000256" key="2">
    <source>
        <dbReference type="SAM" id="SignalP"/>
    </source>
</evidence>
<proteinExistence type="inferred from homology"/>
<dbReference type="InterPro" id="IPR036816">
    <property type="entry name" value="RNaseA-like_dom_sf"/>
</dbReference>
<reference evidence="4 5" key="1">
    <citation type="submission" date="2019-08" db="EMBL/GenBank/DDBJ databases">
        <title>A chromosome-level genome assembly, high-density linkage maps, and genome scans reveal the genomic architecture of hybrid incompatibilities underlying speciation via character displacement in darters (Percidae: Etheostominae).</title>
        <authorList>
            <person name="Moran R.L."/>
            <person name="Catchen J.M."/>
            <person name="Fuller R.C."/>
        </authorList>
    </citation>
    <scope>NUCLEOTIDE SEQUENCE [LARGE SCALE GENOMIC DNA]</scope>
    <source>
        <strain evidence="4">EspeVRDwgs_2016</strain>
        <tissue evidence="4">Muscle</tissue>
    </source>
</reference>
<dbReference type="AlphaFoldDB" id="A0A5J5CQM1"/>